<dbReference type="InterPro" id="IPR000131">
    <property type="entry name" value="ATP_synth_F1_gsu"/>
</dbReference>
<dbReference type="PRINTS" id="PR00126">
    <property type="entry name" value="ATPASEGAMMA"/>
</dbReference>
<evidence type="ECO:0000313" key="11">
    <source>
        <dbReference type="EMBL" id="HHS29081.1"/>
    </source>
</evidence>
<dbReference type="SUPFAM" id="SSF52943">
    <property type="entry name" value="ATP synthase (F1-ATPase), gamma subunit"/>
    <property type="match status" value="1"/>
</dbReference>
<evidence type="ECO:0000256" key="7">
    <source>
        <dbReference type="ARBA" id="ARBA00023136"/>
    </source>
</evidence>
<accession>A0A7V6DPD9</accession>
<organism evidence="11">
    <name type="scientific">Desulfobacca acetoxidans</name>
    <dbReference type="NCBI Taxonomy" id="60893"/>
    <lineage>
        <taxon>Bacteria</taxon>
        <taxon>Pseudomonadati</taxon>
        <taxon>Thermodesulfobacteriota</taxon>
        <taxon>Desulfobaccia</taxon>
        <taxon>Desulfobaccales</taxon>
        <taxon>Desulfobaccaceae</taxon>
        <taxon>Desulfobacca</taxon>
    </lineage>
</organism>
<dbReference type="GO" id="GO:0045259">
    <property type="term" value="C:proton-transporting ATP synthase complex"/>
    <property type="evidence" value="ECO:0007669"/>
    <property type="project" value="UniProtKB-KW"/>
</dbReference>
<dbReference type="PANTHER" id="PTHR11693:SF22">
    <property type="entry name" value="ATP SYNTHASE SUBUNIT GAMMA, MITOCHONDRIAL"/>
    <property type="match status" value="1"/>
</dbReference>
<dbReference type="Gene3D" id="1.10.287.80">
    <property type="entry name" value="ATP synthase, gamma subunit, helix hairpin domain"/>
    <property type="match status" value="1"/>
</dbReference>
<evidence type="ECO:0000256" key="9">
    <source>
        <dbReference type="ARBA" id="ARBA00023310"/>
    </source>
</evidence>
<evidence type="ECO:0000256" key="1">
    <source>
        <dbReference type="ARBA" id="ARBA00003456"/>
    </source>
</evidence>
<comment type="subcellular location">
    <subcellularLocation>
        <location evidence="10">Cell membrane</location>
        <topology evidence="10">Peripheral membrane protein</topology>
    </subcellularLocation>
    <subcellularLocation>
        <location evidence="2">Membrane</location>
        <topology evidence="2">Peripheral membrane protein</topology>
    </subcellularLocation>
</comment>
<reference evidence="11" key="1">
    <citation type="journal article" date="2020" name="mSystems">
        <title>Genome- and Community-Level Interaction Insights into Carbon Utilization and Element Cycling Functions of Hydrothermarchaeota in Hydrothermal Sediment.</title>
        <authorList>
            <person name="Zhou Z."/>
            <person name="Liu Y."/>
            <person name="Xu W."/>
            <person name="Pan J."/>
            <person name="Luo Z.H."/>
            <person name="Li M."/>
        </authorList>
    </citation>
    <scope>NUCLEOTIDE SEQUENCE [LARGE SCALE GENOMIC DNA]</scope>
    <source>
        <strain evidence="11">SpSt-767</strain>
    </source>
</reference>
<dbReference type="GO" id="GO:0046933">
    <property type="term" value="F:proton-transporting ATP synthase activity, rotational mechanism"/>
    <property type="evidence" value="ECO:0007669"/>
    <property type="project" value="UniProtKB-UniRule"/>
</dbReference>
<evidence type="ECO:0000256" key="3">
    <source>
        <dbReference type="ARBA" id="ARBA00007681"/>
    </source>
</evidence>
<name>A0A7V6DPD9_9BACT</name>
<dbReference type="PANTHER" id="PTHR11693">
    <property type="entry name" value="ATP SYNTHASE GAMMA CHAIN"/>
    <property type="match status" value="1"/>
</dbReference>
<keyword evidence="6 10" id="KW-0406">Ion transport</keyword>
<dbReference type="HAMAP" id="MF_00815">
    <property type="entry name" value="ATP_synth_gamma_bact"/>
    <property type="match status" value="1"/>
</dbReference>
<proteinExistence type="inferred from homology"/>
<comment type="subunit">
    <text evidence="10">F-type ATPases have 2 components, CF(1) - the catalytic core - and CF(0) - the membrane proton channel. CF(1) has five subunits: alpha(3), beta(3), gamma(1), delta(1), epsilon(1). CF(0) has three main subunits: a, b and c.</text>
</comment>
<evidence type="ECO:0000256" key="2">
    <source>
        <dbReference type="ARBA" id="ARBA00004170"/>
    </source>
</evidence>
<sequence length="292" mass="32710">MATLQDIRRKIGAVKKTQQITKAMNMVAAAKLRGAQTRMENFRPYAESFSLMLKNLASGVEPEIHPFFQKAEEVTKVELVLMTADRGLCGSFNVNLINAAQKFIREKEAEGIQVALTCVGRKGRDFYRRRQVDMPRFFVDVWNKFDYTNAVAVGRDVMSDFMNGEVQEVYLLHAQFLNVAVQKPYMVKLLPIEPQAAEAEEAAGPGAEYIFEPPVAQFLEYLLPKYLNTVVYHGFLENAASEHAARMTAMDNASNNCKDMINNLTLVMNKARQAAITKELMDIVGGAEALKG</sequence>
<dbReference type="Gene3D" id="3.40.1380.10">
    <property type="match status" value="1"/>
</dbReference>
<keyword evidence="5 10" id="KW-0375">Hydrogen ion transport</keyword>
<comment type="function">
    <text evidence="1 10">Produces ATP from ADP in the presence of a proton gradient across the membrane. The gamma chain is believed to be important in regulating ATPase activity and the flow of protons through the CF(0) complex.</text>
</comment>
<evidence type="ECO:0000256" key="10">
    <source>
        <dbReference type="HAMAP-Rule" id="MF_00815"/>
    </source>
</evidence>
<dbReference type="GO" id="GO:0005524">
    <property type="term" value="F:ATP binding"/>
    <property type="evidence" value="ECO:0007669"/>
    <property type="project" value="UniProtKB-UniRule"/>
</dbReference>
<dbReference type="GO" id="GO:0042777">
    <property type="term" value="P:proton motive force-driven plasma membrane ATP synthesis"/>
    <property type="evidence" value="ECO:0007669"/>
    <property type="project" value="UniProtKB-UniRule"/>
</dbReference>
<dbReference type="EMBL" id="DTGR01000077">
    <property type="protein sequence ID" value="HHS29081.1"/>
    <property type="molecule type" value="Genomic_DNA"/>
</dbReference>
<keyword evidence="9 10" id="KW-0066">ATP synthesis</keyword>
<dbReference type="PROSITE" id="PS00153">
    <property type="entry name" value="ATPASE_GAMMA"/>
    <property type="match status" value="1"/>
</dbReference>
<evidence type="ECO:0000256" key="5">
    <source>
        <dbReference type="ARBA" id="ARBA00022781"/>
    </source>
</evidence>
<keyword evidence="7 10" id="KW-0472">Membrane</keyword>
<keyword evidence="8 10" id="KW-0139">CF(1)</keyword>
<dbReference type="CDD" id="cd12151">
    <property type="entry name" value="F1-ATPase_gamma"/>
    <property type="match status" value="1"/>
</dbReference>
<keyword evidence="10" id="KW-1003">Cell membrane</keyword>
<evidence type="ECO:0000256" key="6">
    <source>
        <dbReference type="ARBA" id="ARBA00023065"/>
    </source>
</evidence>
<protein>
    <recommendedName>
        <fullName evidence="10">ATP synthase gamma chain</fullName>
    </recommendedName>
    <alternativeName>
        <fullName evidence="10">ATP synthase F1 sector gamma subunit</fullName>
    </alternativeName>
    <alternativeName>
        <fullName evidence="10">F-ATPase gamma subunit</fullName>
    </alternativeName>
</protein>
<dbReference type="GO" id="GO:0005886">
    <property type="term" value="C:plasma membrane"/>
    <property type="evidence" value="ECO:0007669"/>
    <property type="project" value="UniProtKB-SubCell"/>
</dbReference>
<dbReference type="AlphaFoldDB" id="A0A7V6DPD9"/>
<comment type="caution">
    <text evidence="11">The sequence shown here is derived from an EMBL/GenBank/DDBJ whole genome shotgun (WGS) entry which is preliminary data.</text>
</comment>
<gene>
    <name evidence="10 11" type="primary">atpG</name>
    <name evidence="11" type="ORF">ENV52_05195</name>
</gene>
<evidence type="ECO:0000256" key="8">
    <source>
        <dbReference type="ARBA" id="ARBA00023196"/>
    </source>
</evidence>
<dbReference type="NCBIfam" id="TIGR01146">
    <property type="entry name" value="ATPsyn_F1gamma"/>
    <property type="match status" value="1"/>
</dbReference>
<keyword evidence="4 10" id="KW-0813">Transport</keyword>
<evidence type="ECO:0000256" key="4">
    <source>
        <dbReference type="ARBA" id="ARBA00022448"/>
    </source>
</evidence>
<dbReference type="InterPro" id="IPR023632">
    <property type="entry name" value="ATP_synth_F1_gsu_CS"/>
</dbReference>
<dbReference type="Pfam" id="PF00231">
    <property type="entry name" value="ATP-synt"/>
    <property type="match status" value="1"/>
</dbReference>
<dbReference type="InterPro" id="IPR035968">
    <property type="entry name" value="ATP_synth_F1_ATPase_gsu"/>
</dbReference>
<comment type="similarity">
    <text evidence="3 10">Belongs to the ATPase gamma chain family.</text>
</comment>